<organism evidence="3 4">
    <name type="scientific">Collybiopsis luxurians FD-317 M1</name>
    <dbReference type="NCBI Taxonomy" id="944289"/>
    <lineage>
        <taxon>Eukaryota</taxon>
        <taxon>Fungi</taxon>
        <taxon>Dikarya</taxon>
        <taxon>Basidiomycota</taxon>
        <taxon>Agaricomycotina</taxon>
        <taxon>Agaricomycetes</taxon>
        <taxon>Agaricomycetidae</taxon>
        <taxon>Agaricales</taxon>
        <taxon>Marasmiineae</taxon>
        <taxon>Omphalotaceae</taxon>
        <taxon>Collybiopsis</taxon>
        <taxon>Collybiopsis luxurians</taxon>
    </lineage>
</organism>
<feature type="compositionally biased region" description="Basic and acidic residues" evidence="1">
    <location>
        <begin position="223"/>
        <end position="238"/>
    </location>
</feature>
<keyword evidence="2" id="KW-0472">Membrane</keyword>
<dbReference type="OrthoDB" id="9451547at2759"/>
<dbReference type="EMBL" id="KN834866">
    <property type="protein sequence ID" value="KIK51331.1"/>
    <property type="molecule type" value="Genomic_DNA"/>
</dbReference>
<dbReference type="AlphaFoldDB" id="A0A0D0BAK6"/>
<evidence type="ECO:0000256" key="1">
    <source>
        <dbReference type="SAM" id="MobiDB-lite"/>
    </source>
</evidence>
<dbReference type="HOGENOM" id="CLU_022883_6_1_1"/>
<feature type="region of interest" description="Disordered" evidence="1">
    <location>
        <begin position="223"/>
        <end position="243"/>
    </location>
</feature>
<gene>
    <name evidence="3" type="ORF">GYMLUDRAFT_234210</name>
</gene>
<feature type="transmembrane region" description="Helical" evidence="2">
    <location>
        <begin position="287"/>
        <end position="309"/>
    </location>
</feature>
<feature type="transmembrane region" description="Helical" evidence="2">
    <location>
        <begin position="187"/>
        <end position="205"/>
    </location>
</feature>
<protein>
    <submittedName>
        <fullName evidence="3">Uncharacterized protein</fullName>
    </submittedName>
</protein>
<dbReference type="PANTHER" id="PTHR35043">
    <property type="entry name" value="TRANSCRIPTION FACTOR DOMAIN-CONTAINING PROTEIN"/>
    <property type="match status" value="1"/>
</dbReference>
<name>A0A0D0BAK6_9AGAR</name>
<evidence type="ECO:0000313" key="3">
    <source>
        <dbReference type="EMBL" id="KIK51331.1"/>
    </source>
</evidence>
<dbReference type="PANTHER" id="PTHR35043:SF7">
    <property type="entry name" value="TRANSCRIPTION FACTOR DOMAIN-CONTAINING PROTEIN"/>
    <property type="match status" value="1"/>
</dbReference>
<keyword evidence="2" id="KW-0812">Transmembrane</keyword>
<feature type="transmembrane region" description="Helical" evidence="2">
    <location>
        <begin position="372"/>
        <end position="394"/>
    </location>
</feature>
<evidence type="ECO:0000256" key="2">
    <source>
        <dbReference type="SAM" id="Phobius"/>
    </source>
</evidence>
<feature type="transmembrane region" description="Helical" evidence="2">
    <location>
        <begin position="155"/>
        <end position="175"/>
    </location>
</feature>
<dbReference type="Proteomes" id="UP000053593">
    <property type="component" value="Unassembled WGS sequence"/>
</dbReference>
<feature type="transmembrane region" description="Helical" evidence="2">
    <location>
        <begin position="23"/>
        <end position="41"/>
    </location>
</feature>
<feature type="transmembrane region" description="Helical" evidence="2">
    <location>
        <begin position="414"/>
        <end position="440"/>
    </location>
</feature>
<keyword evidence="4" id="KW-1185">Reference proteome</keyword>
<sequence>MEAGATFSITNNSCIDLHQCRSLFQIIWSCVSVLIACTWVSVHPNIPAPDDNLLVIFGKRIGLMIMALIAPELLVLWAARQWYAAKQLSKEYKDKKWTVSHGHFFIMGGFARYCGDDFQEILRYCDHKPPIYPEEADFVGSIKRREVKDRSHKDGLAKLIAVGQTAWFVVQLLARWVQHLPITKLEIMTFAFAVMDVLIYCFWWNKPQGVRCHVRVPDQLQRREEEPAEKRMAGEAPERGTPSTNDQFHNAVSSFVKAAREKVYKWDISYRLDVLAHEKGLALKFRAWLEMMGLIFLFPITTLFDVIFLDNGTLYKSFSDQVVSFARTPKLEPSNKMDQYIAYLAAILFGAIHCAAWVFAFPSAIEQTLWRISSIIVSCAPIILIIGIWIAPAVSKVFKWLVFDWMIDVFECMVMFTGIVIMLGYIAARFTLAVLSVLTLRNLPPEAYQTVDWTAFVPHI</sequence>
<feature type="transmembrane region" description="Helical" evidence="2">
    <location>
        <begin position="340"/>
        <end position="360"/>
    </location>
</feature>
<reference evidence="3 4" key="1">
    <citation type="submission" date="2014-04" db="EMBL/GenBank/DDBJ databases">
        <title>Evolutionary Origins and Diversification of the Mycorrhizal Mutualists.</title>
        <authorList>
            <consortium name="DOE Joint Genome Institute"/>
            <consortium name="Mycorrhizal Genomics Consortium"/>
            <person name="Kohler A."/>
            <person name="Kuo A."/>
            <person name="Nagy L.G."/>
            <person name="Floudas D."/>
            <person name="Copeland A."/>
            <person name="Barry K.W."/>
            <person name="Cichocki N."/>
            <person name="Veneault-Fourrey C."/>
            <person name="LaButti K."/>
            <person name="Lindquist E.A."/>
            <person name="Lipzen A."/>
            <person name="Lundell T."/>
            <person name="Morin E."/>
            <person name="Murat C."/>
            <person name="Riley R."/>
            <person name="Ohm R."/>
            <person name="Sun H."/>
            <person name="Tunlid A."/>
            <person name="Henrissat B."/>
            <person name="Grigoriev I.V."/>
            <person name="Hibbett D.S."/>
            <person name="Martin F."/>
        </authorList>
    </citation>
    <scope>NUCLEOTIDE SEQUENCE [LARGE SCALE GENOMIC DNA]</scope>
    <source>
        <strain evidence="3 4">FD-317 M1</strain>
    </source>
</reference>
<proteinExistence type="predicted"/>
<accession>A0A0D0BAK6</accession>
<keyword evidence="2" id="KW-1133">Transmembrane helix</keyword>
<feature type="transmembrane region" description="Helical" evidence="2">
    <location>
        <begin position="61"/>
        <end position="79"/>
    </location>
</feature>
<evidence type="ECO:0000313" key="4">
    <source>
        <dbReference type="Proteomes" id="UP000053593"/>
    </source>
</evidence>